<reference evidence="3" key="3">
    <citation type="submission" date="2023-01" db="EMBL/GenBank/DDBJ databases">
        <authorList>
            <person name="Sun Q."/>
            <person name="Evtushenko L."/>
        </authorList>
    </citation>
    <scope>NUCLEOTIDE SEQUENCE</scope>
    <source>
        <strain evidence="3">VKM B-1606</strain>
    </source>
</reference>
<dbReference type="PANTHER" id="PTHR31616">
    <property type="entry name" value="TREHALASE"/>
    <property type="match status" value="1"/>
</dbReference>
<dbReference type="SUPFAM" id="SSF48208">
    <property type="entry name" value="Six-hairpin glycosidases"/>
    <property type="match status" value="1"/>
</dbReference>
<dbReference type="GO" id="GO:0005975">
    <property type="term" value="P:carbohydrate metabolic process"/>
    <property type="evidence" value="ECO:0007669"/>
    <property type="project" value="InterPro"/>
</dbReference>
<dbReference type="Proteomes" id="UP001143400">
    <property type="component" value="Unassembled WGS sequence"/>
</dbReference>
<dbReference type="PANTHER" id="PTHR31616:SF0">
    <property type="entry name" value="GLUCAN 1,4-ALPHA-GLUCOSIDASE"/>
    <property type="match status" value="1"/>
</dbReference>
<evidence type="ECO:0000313" key="3">
    <source>
        <dbReference type="EMBL" id="GLK55545.1"/>
    </source>
</evidence>
<dbReference type="GO" id="GO:0004553">
    <property type="term" value="F:hydrolase activity, hydrolyzing O-glycosyl compounds"/>
    <property type="evidence" value="ECO:0007669"/>
    <property type="project" value="UniProtKB-ARBA"/>
</dbReference>
<dbReference type="AlphaFoldDB" id="A0A9W6IUR8"/>
<reference evidence="4 5" key="2">
    <citation type="submission" date="2021-01" db="EMBL/GenBank/DDBJ databases">
        <title>Genomic Encyclopedia of Type Strains, Phase IV (KMG-IV): sequencing the most valuable type-strain genomes for metagenomic binning, comparative biology and taxonomic classification.</title>
        <authorList>
            <person name="Goeker M."/>
        </authorList>
    </citation>
    <scope>NUCLEOTIDE SEQUENCE [LARGE SCALE GENOMIC DNA]</scope>
    <source>
        <strain evidence="4 5">DSM 6130</strain>
    </source>
</reference>
<dbReference type="Gene3D" id="1.50.10.10">
    <property type="match status" value="1"/>
</dbReference>
<dbReference type="Proteomes" id="UP000758856">
    <property type="component" value="Unassembled WGS sequence"/>
</dbReference>
<protein>
    <submittedName>
        <fullName evidence="4">GH15 family glucan-1,4-alpha-glucosidase</fullName>
    </submittedName>
    <submittedName>
        <fullName evidence="3">Glucoamylase</fullName>
    </submittedName>
</protein>
<comment type="caution">
    <text evidence="3">The sequence shown here is derived from an EMBL/GenBank/DDBJ whole genome shotgun (WGS) entry which is preliminary data.</text>
</comment>
<evidence type="ECO:0000313" key="6">
    <source>
        <dbReference type="Proteomes" id="UP001143400"/>
    </source>
</evidence>
<dbReference type="RefSeq" id="WP_204948700.1">
    <property type="nucleotide sequence ID" value="NZ_BSFF01000002.1"/>
</dbReference>
<proteinExistence type="predicted"/>
<gene>
    <name evidence="3" type="ORF">GCM10008170_15640</name>
    <name evidence="4" type="ORF">JOD31_000464</name>
</gene>
<dbReference type="InterPro" id="IPR008928">
    <property type="entry name" value="6-hairpin_glycosidase_sf"/>
</dbReference>
<dbReference type="InterPro" id="IPR011613">
    <property type="entry name" value="GH15-like"/>
</dbReference>
<sequence length="598" mass="66965">MTVPNGRASLELGVVGNAAAAALIDRRARLVWMCFPRFDGDPTFCGLLAGDDADKGFWDFQLEGLTRVEQEYHRNTAILETRLFGRDGAIRVVDFAPRFRRSGRMFRPNMIVRRVEPISGSPRIAVRMRPCRDWGAAAPDTTRGSNHIRFLLGDSVLRLTTDAPVAFVADETPFVLDRPLAFLLGPDESLTDSPARISREFYERTRDYWIDWTRYLSLPFEWQEIVIRAAITLKLCSHEETGGIVAALTTSIPEYGDTGRTWDYRFCWLRDSYFTVEALNRLGATNTMEGYLSYVTNLVAGSPNGYLQPLFGLGFETTLDESQAESLPGYQGFGPVRKGNAAYTQVQNDGYGSVILAVAQCFFDARLPTPGDEALFERLEKLGRQAVERWDQPDAGIWEYRTREGVHTHSSAMCWAACDRLSRIADRLGLSEKAGEWGGRAAELKTDILQRAWNVEMKSFTSVFGGDTVDASLLLLPEIGIVAPHDPRFLGTLAEVERQLRYGNHIYRYKAPDDFGEPETAFTACTFWLINALAAVGRMDEARAAFQEVLDHCNHLGLLSEGLHVGTGELWGNFPQTYSMVGVVKAAMRLSRPWEDAF</sequence>
<evidence type="ECO:0000259" key="1">
    <source>
        <dbReference type="Pfam" id="PF00723"/>
    </source>
</evidence>
<reference evidence="3" key="1">
    <citation type="journal article" date="2014" name="Int. J. Syst. Evol. Microbiol.">
        <title>Complete genome sequence of Corynebacterium casei LMG S-19264T (=DSM 44701T), isolated from a smear-ripened cheese.</title>
        <authorList>
            <consortium name="US DOE Joint Genome Institute (JGI-PGF)"/>
            <person name="Walter F."/>
            <person name="Albersmeier A."/>
            <person name="Kalinowski J."/>
            <person name="Ruckert C."/>
        </authorList>
    </citation>
    <scope>NUCLEOTIDE SEQUENCE</scope>
    <source>
        <strain evidence="3">VKM B-1606</strain>
    </source>
</reference>
<dbReference type="EMBL" id="BSFF01000002">
    <property type="protein sequence ID" value="GLK55545.1"/>
    <property type="molecule type" value="Genomic_DNA"/>
</dbReference>
<feature type="domain" description="GH15-like" evidence="1">
    <location>
        <begin position="224"/>
        <end position="587"/>
    </location>
</feature>
<dbReference type="Pfam" id="PF00723">
    <property type="entry name" value="Glyco_hydro_15"/>
    <property type="match status" value="1"/>
</dbReference>
<evidence type="ECO:0000313" key="5">
    <source>
        <dbReference type="Proteomes" id="UP000758856"/>
    </source>
</evidence>
<dbReference type="InterPro" id="IPR012341">
    <property type="entry name" value="6hp_glycosidase-like_sf"/>
</dbReference>
<name>A0A9W6IUR8_9HYPH</name>
<keyword evidence="5" id="KW-1185">Reference proteome</keyword>
<feature type="domain" description="Trehalase-like N-terminal" evidence="2">
    <location>
        <begin position="13"/>
        <end position="149"/>
    </location>
</feature>
<dbReference type="EMBL" id="JAFBCY010000001">
    <property type="protein sequence ID" value="MBM7850252.1"/>
    <property type="molecule type" value="Genomic_DNA"/>
</dbReference>
<dbReference type="InterPro" id="IPR045582">
    <property type="entry name" value="Trehalase-like_N"/>
</dbReference>
<dbReference type="Pfam" id="PF19291">
    <property type="entry name" value="TREH_N"/>
    <property type="match status" value="1"/>
</dbReference>
<evidence type="ECO:0000313" key="4">
    <source>
        <dbReference type="EMBL" id="MBM7850252.1"/>
    </source>
</evidence>
<evidence type="ECO:0000259" key="2">
    <source>
        <dbReference type="Pfam" id="PF19291"/>
    </source>
</evidence>
<organism evidence="3 6">
    <name type="scientific">Methylopila capsulata</name>
    <dbReference type="NCBI Taxonomy" id="61654"/>
    <lineage>
        <taxon>Bacteria</taxon>
        <taxon>Pseudomonadati</taxon>
        <taxon>Pseudomonadota</taxon>
        <taxon>Alphaproteobacteria</taxon>
        <taxon>Hyphomicrobiales</taxon>
        <taxon>Methylopilaceae</taxon>
        <taxon>Methylopila</taxon>
    </lineage>
</organism>
<accession>A0A9W6IUR8</accession>